<protein>
    <submittedName>
        <fullName evidence="2">Conditioned medium-induced protein 4</fullName>
    </submittedName>
</protein>
<dbReference type="EMBL" id="CP100355">
    <property type="protein sequence ID" value="UTF53972.1"/>
    <property type="molecule type" value="Genomic_DNA"/>
</dbReference>
<evidence type="ECO:0000256" key="1">
    <source>
        <dbReference type="SAM" id="MobiDB-lite"/>
    </source>
</evidence>
<dbReference type="AlphaFoldDB" id="A0A9E7N929"/>
<dbReference type="Proteomes" id="UP001056855">
    <property type="component" value="Chromosome"/>
</dbReference>
<accession>A0A9E7N929</accession>
<feature type="compositionally biased region" description="Basic and acidic residues" evidence="1">
    <location>
        <begin position="27"/>
        <end position="41"/>
    </location>
</feature>
<reference evidence="2" key="1">
    <citation type="submission" date="2022-06" db="EMBL/GenBank/DDBJ databases">
        <title>Diverse halophilic archaea isolated from saline environments.</title>
        <authorList>
            <person name="Cui H.-L."/>
        </authorList>
    </citation>
    <scope>NUCLEOTIDE SEQUENCE</scope>
    <source>
        <strain evidence="2">WLHS1</strain>
    </source>
</reference>
<feature type="region of interest" description="Disordered" evidence="1">
    <location>
        <begin position="1"/>
        <end position="41"/>
    </location>
</feature>
<sequence length="196" mass="22376">MNEKTEELRDIFTSVTDGEETVTESQEDTRGSLEKDERTVEERLENVIAQMRERYGFETPLSEAELQTVARRYYERDDDDEIAADLEVDPQNVFEARCALHLVDEGDADEIDLVAIRERDEADATLAEEYDVDPETIRRYRLVAAAKAESRAANDRYRDEFDSLLADSELASKMASDVRKDGLEDATEGMETDVSF</sequence>
<keyword evidence="3" id="KW-1185">Reference proteome</keyword>
<dbReference type="RefSeq" id="WP_254158484.1">
    <property type="nucleotide sequence ID" value="NZ_CP100355.1"/>
</dbReference>
<dbReference type="GeneID" id="73288662"/>
<evidence type="ECO:0000313" key="2">
    <source>
        <dbReference type="EMBL" id="UTF53972.1"/>
    </source>
</evidence>
<feature type="compositionally biased region" description="Acidic residues" evidence="1">
    <location>
        <begin position="17"/>
        <end position="26"/>
    </location>
</feature>
<gene>
    <name evidence="2" type="ORF">NGM29_01410</name>
</gene>
<dbReference type="KEGG" id="sawl:NGM29_01410"/>
<feature type="region of interest" description="Disordered" evidence="1">
    <location>
        <begin position="176"/>
        <end position="196"/>
    </location>
</feature>
<feature type="compositionally biased region" description="Basic and acidic residues" evidence="1">
    <location>
        <begin position="1"/>
        <end position="10"/>
    </location>
</feature>
<evidence type="ECO:0000313" key="3">
    <source>
        <dbReference type="Proteomes" id="UP001056855"/>
    </source>
</evidence>
<feature type="compositionally biased region" description="Acidic residues" evidence="1">
    <location>
        <begin position="184"/>
        <end position="196"/>
    </location>
</feature>
<organism evidence="2 3">
    <name type="scientific">Natronosalvus rutilus</name>
    <dbReference type="NCBI Taxonomy" id="2953753"/>
    <lineage>
        <taxon>Archaea</taxon>
        <taxon>Methanobacteriati</taxon>
        <taxon>Methanobacteriota</taxon>
        <taxon>Stenosarchaea group</taxon>
        <taxon>Halobacteria</taxon>
        <taxon>Halobacteriales</taxon>
        <taxon>Natrialbaceae</taxon>
        <taxon>Natronosalvus</taxon>
    </lineage>
</organism>
<name>A0A9E7N929_9EURY</name>
<proteinExistence type="predicted"/>